<name>A0ACC0D7X9_9PEZI</name>
<accession>A0ACC0D7X9</accession>
<protein>
    <submittedName>
        <fullName evidence="1">Amidase</fullName>
    </submittedName>
</protein>
<organism evidence="1 2">
    <name type="scientific">Hypoxylon rubiginosum</name>
    <dbReference type="NCBI Taxonomy" id="110542"/>
    <lineage>
        <taxon>Eukaryota</taxon>
        <taxon>Fungi</taxon>
        <taxon>Dikarya</taxon>
        <taxon>Ascomycota</taxon>
        <taxon>Pezizomycotina</taxon>
        <taxon>Sordariomycetes</taxon>
        <taxon>Xylariomycetidae</taxon>
        <taxon>Xylariales</taxon>
        <taxon>Hypoxylaceae</taxon>
        <taxon>Hypoxylon</taxon>
    </lineage>
</organism>
<dbReference type="EMBL" id="MU394299">
    <property type="protein sequence ID" value="KAI6088709.1"/>
    <property type="molecule type" value="Genomic_DNA"/>
</dbReference>
<comment type="caution">
    <text evidence="1">The sequence shown here is derived from an EMBL/GenBank/DDBJ whole genome shotgun (WGS) entry which is preliminary data.</text>
</comment>
<proteinExistence type="predicted"/>
<reference evidence="1 2" key="1">
    <citation type="journal article" date="2022" name="New Phytol.">
        <title>Ecological generalism drives hyperdiversity of secondary metabolite gene clusters in xylarialean endophytes.</title>
        <authorList>
            <person name="Franco M.E.E."/>
            <person name="Wisecaver J.H."/>
            <person name="Arnold A.E."/>
            <person name="Ju Y.M."/>
            <person name="Slot J.C."/>
            <person name="Ahrendt S."/>
            <person name="Moore L.P."/>
            <person name="Eastman K.E."/>
            <person name="Scott K."/>
            <person name="Konkel Z."/>
            <person name="Mondo S.J."/>
            <person name="Kuo A."/>
            <person name="Hayes R.D."/>
            <person name="Haridas S."/>
            <person name="Andreopoulos B."/>
            <person name="Riley R."/>
            <person name="LaButti K."/>
            <person name="Pangilinan J."/>
            <person name="Lipzen A."/>
            <person name="Amirebrahimi M."/>
            <person name="Yan J."/>
            <person name="Adam C."/>
            <person name="Keymanesh K."/>
            <person name="Ng V."/>
            <person name="Louie K."/>
            <person name="Northen T."/>
            <person name="Drula E."/>
            <person name="Henrissat B."/>
            <person name="Hsieh H.M."/>
            <person name="Youens-Clark K."/>
            <person name="Lutzoni F."/>
            <person name="Miadlikowska J."/>
            <person name="Eastwood D.C."/>
            <person name="Hamelin R.C."/>
            <person name="Grigoriev I.V."/>
            <person name="U'Ren J.M."/>
        </authorList>
    </citation>
    <scope>NUCLEOTIDE SEQUENCE [LARGE SCALE GENOMIC DNA]</scope>
    <source>
        <strain evidence="1 2">ER1909</strain>
    </source>
</reference>
<sequence>MEPPFKISNWQQAVTDKRQSLFDSIPKSHLLPSELAEKAAQDKLLPSDPDITSIDSADVILERIATRRYSSLQVTEAFCKRASIAQQTTNCLTEILYDRAIERAKWLDEYQEREGKTVGILHGLPVSLKDAYGIAGVPTTAGLVSWIPNISPTDSSVAKGLLAAGAVLYVKTNVSQAYLMVESINNVFGTTKNPYNLALSVGGSSGGEGGLVAARGSILASGTDGGGSIRFPASFCGLWGLKCSKGRIPAGGIMSPRDGNESVNVGLGPMARTVSSMELWMRAQLQGKPWDFDLSCIPMPWNQEEAKRTRKRLRIGVLWDDGVVRPTPPVMRALREMVGLLSKAGHTLIDLPDEELKNLHRRATSCVMKSNVQSGGYAVMEHINASGEPVVPRTATGSPASFLTTPEVFRNHLERSAIAGQYNDLWTCFELDAILAPSVAHPSPPHGTYVSNSYAGIYNMLDYVTGCIPVTKTDLTLDIASKGWYESTPYPRIEEERFPYDWGDKEMKELYKGPEVYREGRVGLQVICRRLREEKAMSILKEVEALMMKSAS</sequence>
<evidence type="ECO:0000313" key="2">
    <source>
        <dbReference type="Proteomes" id="UP001497680"/>
    </source>
</evidence>
<dbReference type="Proteomes" id="UP001497680">
    <property type="component" value="Unassembled WGS sequence"/>
</dbReference>
<keyword evidence="2" id="KW-1185">Reference proteome</keyword>
<gene>
    <name evidence="1" type="ORF">F4821DRAFT_268681</name>
</gene>
<evidence type="ECO:0000313" key="1">
    <source>
        <dbReference type="EMBL" id="KAI6088709.1"/>
    </source>
</evidence>